<dbReference type="EMBL" id="CP028956">
    <property type="protein sequence ID" value="AWC92835.1"/>
    <property type="molecule type" value="Genomic_DNA"/>
</dbReference>
<sequence>MKITGQAVSVTELIKDTSEKFGNGGLSRFISGVKNSSEHQFCCTKEQAELLGTKNIAALKDVFGHIVAGLDMTPFKNISDEIRGYRENQSIFSRFCKGRVLDKIQERCTKIIAINEDLNRSPVLLRDATLPDSAVYTTKDIMGKHKTEGFFVLRQSLTAGKDGTPDNLARPDVFSQVKIKTSGTVELSAPEQIDDKKPD</sequence>
<organism evidence="1 2">
    <name type="scientific">Morganella morganii</name>
    <name type="common">Proteus morganii</name>
    <dbReference type="NCBI Taxonomy" id="582"/>
    <lineage>
        <taxon>Bacteria</taxon>
        <taxon>Pseudomonadati</taxon>
        <taxon>Pseudomonadota</taxon>
        <taxon>Gammaproteobacteria</taxon>
        <taxon>Enterobacterales</taxon>
        <taxon>Morganellaceae</taxon>
        <taxon>Morganella</taxon>
    </lineage>
</organism>
<evidence type="ECO:0000313" key="1">
    <source>
        <dbReference type="EMBL" id="AWC92835.1"/>
    </source>
</evidence>
<protein>
    <submittedName>
        <fullName evidence="1">Uncharacterized protein</fullName>
    </submittedName>
</protein>
<gene>
    <name evidence="1" type="ORF">AM380_03820</name>
</gene>
<reference evidence="1 2" key="1">
    <citation type="submission" date="2018-04" db="EMBL/GenBank/DDBJ databases">
        <title>Whole genome sequencing of Morganella morganii AR_0133.</title>
        <authorList>
            <person name="Conlan S."/>
            <person name="Thomas P.J."/>
            <person name="Mullikin J."/>
            <person name="Frank K.M."/>
            <person name="Segre J.A."/>
        </authorList>
    </citation>
    <scope>NUCLEOTIDE SEQUENCE [LARGE SCALE GENOMIC DNA]</scope>
    <source>
        <strain evidence="1 2">AR_0133</strain>
    </source>
</reference>
<evidence type="ECO:0000313" key="2">
    <source>
        <dbReference type="Proteomes" id="UP000244682"/>
    </source>
</evidence>
<name>A0AAU8ZIC2_MORMO</name>
<accession>A0AAU8ZIC2</accession>
<proteinExistence type="predicted"/>
<dbReference type="Proteomes" id="UP000244682">
    <property type="component" value="Chromosome"/>
</dbReference>
<dbReference type="AlphaFoldDB" id="A0AAU8ZIC2"/>
<dbReference type="RefSeq" id="WP_108655528.1">
    <property type="nucleotide sequence ID" value="NZ_CP028956.1"/>
</dbReference>